<dbReference type="AlphaFoldDB" id="A0A8J4US87"/>
<dbReference type="OrthoDB" id="5982417at2759"/>
<comment type="caution">
    <text evidence="2">The sequence shown here is derived from an EMBL/GenBank/DDBJ whole genome shotgun (WGS) entry which is preliminary data.</text>
</comment>
<evidence type="ECO:0000313" key="3">
    <source>
        <dbReference type="Proteomes" id="UP000727407"/>
    </source>
</evidence>
<feature type="compositionally biased region" description="Polar residues" evidence="1">
    <location>
        <begin position="66"/>
        <end position="78"/>
    </location>
</feature>
<dbReference type="Proteomes" id="UP000727407">
    <property type="component" value="Unassembled WGS sequence"/>
</dbReference>
<accession>A0A8J4US87</accession>
<name>A0A8J4US87_CLAMG</name>
<proteinExistence type="predicted"/>
<feature type="compositionally biased region" description="Polar residues" evidence="1">
    <location>
        <begin position="92"/>
        <end position="104"/>
    </location>
</feature>
<keyword evidence="3" id="KW-1185">Reference proteome</keyword>
<reference evidence="2" key="1">
    <citation type="submission" date="2020-07" db="EMBL/GenBank/DDBJ databases">
        <title>Clarias magur genome sequencing, assembly and annotation.</title>
        <authorList>
            <person name="Kushwaha B."/>
            <person name="Kumar R."/>
            <person name="Das P."/>
            <person name="Joshi C.G."/>
            <person name="Kumar D."/>
            <person name="Nagpure N.S."/>
            <person name="Pandey M."/>
            <person name="Agarwal S."/>
            <person name="Srivastava S."/>
            <person name="Singh M."/>
            <person name="Sahoo L."/>
            <person name="Jayasankar P."/>
            <person name="Meher P.K."/>
            <person name="Koringa P.G."/>
            <person name="Iquebal M.A."/>
            <person name="Das S.P."/>
            <person name="Bit A."/>
            <person name="Patnaik S."/>
            <person name="Patel N."/>
            <person name="Shah T.M."/>
            <person name="Hinsu A."/>
            <person name="Jena J.K."/>
        </authorList>
    </citation>
    <scope>NUCLEOTIDE SEQUENCE</scope>
    <source>
        <strain evidence="2">CIFAMagur01</strain>
        <tissue evidence="2">Testis</tissue>
    </source>
</reference>
<gene>
    <name evidence="2" type="primary">rtbdn</name>
    <name evidence="2" type="ORF">DAT39_004248</name>
</gene>
<protein>
    <submittedName>
        <fullName evidence="2">Riboflavin-binding protein-like</fullName>
    </submittedName>
</protein>
<feature type="region of interest" description="Disordered" evidence="1">
    <location>
        <begin position="57"/>
        <end position="104"/>
    </location>
</feature>
<sequence length="104" mass="11476">MYQHGRDLCESFWDDSFVAIEDEALRVKGHCCGCLNLNNSDQEVIAALRAQKDDLDKLDTTKHQENTLSSHGVAQQGQRGRDKSVLHKRSAPSVQDSEGSGSGF</sequence>
<dbReference type="EMBL" id="QNUK01000038">
    <property type="protein sequence ID" value="KAF5906027.1"/>
    <property type="molecule type" value="Genomic_DNA"/>
</dbReference>
<evidence type="ECO:0000256" key="1">
    <source>
        <dbReference type="SAM" id="MobiDB-lite"/>
    </source>
</evidence>
<organism evidence="2 3">
    <name type="scientific">Clarias magur</name>
    <name type="common">Asian catfish</name>
    <name type="synonym">Macropteronotus magur</name>
    <dbReference type="NCBI Taxonomy" id="1594786"/>
    <lineage>
        <taxon>Eukaryota</taxon>
        <taxon>Metazoa</taxon>
        <taxon>Chordata</taxon>
        <taxon>Craniata</taxon>
        <taxon>Vertebrata</taxon>
        <taxon>Euteleostomi</taxon>
        <taxon>Actinopterygii</taxon>
        <taxon>Neopterygii</taxon>
        <taxon>Teleostei</taxon>
        <taxon>Ostariophysi</taxon>
        <taxon>Siluriformes</taxon>
        <taxon>Clariidae</taxon>
        <taxon>Clarias</taxon>
    </lineage>
</organism>
<evidence type="ECO:0000313" key="2">
    <source>
        <dbReference type="EMBL" id="KAF5906027.1"/>
    </source>
</evidence>